<keyword evidence="3" id="KW-1185">Reference proteome</keyword>
<dbReference type="AlphaFoldDB" id="A0A1Y1VJ41"/>
<evidence type="ECO:0000313" key="3">
    <source>
        <dbReference type="Proteomes" id="UP000193719"/>
    </source>
</evidence>
<reference evidence="2 3" key="1">
    <citation type="submission" date="2016-08" db="EMBL/GenBank/DDBJ databases">
        <title>Genomes of anaerobic fungi encode conserved fungal cellulosomes for biomass hydrolysis.</title>
        <authorList>
            <consortium name="DOE Joint Genome Institute"/>
            <person name="Haitjema C.H."/>
            <person name="Gilmore S.P."/>
            <person name="Henske J.K."/>
            <person name="Solomon K.V."/>
            <person name="De Groot R."/>
            <person name="Kuo A."/>
            <person name="Mondo S.J."/>
            <person name="Salamov A.A."/>
            <person name="Labutti K."/>
            <person name="Zhao Z."/>
            <person name="Chiniquy J."/>
            <person name="Barry K."/>
            <person name="Brewer H.M."/>
            <person name="Purvine S.O."/>
            <person name="Wright A.T."/>
            <person name="Boxma B."/>
            <person name="Van Alen T."/>
            <person name="Hackstein J.H."/>
            <person name="Baker S.E."/>
            <person name="Grigoriev I.V."/>
            <person name="O'Malley M.A."/>
        </authorList>
    </citation>
    <scope>NUCLEOTIDE SEQUENCE [LARGE SCALE GENOMIC DNA]</scope>
    <source>
        <strain evidence="3">finn</strain>
    </source>
</reference>
<organism evidence="2 3">
    <name type="scientific">Piromyces finnis</name>
    <dbReference type="NCBI Taxonomy" id="1754191"/>
    <lineage>
        <taxon>Eukaryota</taxon>
        <taxon>Fungi</taxon>
        <taxon>Fungi incertae sedis</taxon>
        <taxon>Chytridiomycota</taxon>
        <taxon>Chytridiomycota incertae sedis</taxon>
        <taxon>Neocallimastigomycetes</taxon>
        <taxon>Neocallimastigales</taxon>
        <taxon>Neocallimastigaceae</taxon>
        <taxon>Piromyces</taxon>
    </lineage>
</organism>
<protein>
    <submittedName>
        <fullName evidence="2">Uncharacterized protein</fullName>
    </submittedName>
</protein>
<dbReference type="EMBL" id="MCFH01000008">
    <property type="protein sequence ID" value="ORX56112.1"/>
    <property type="molecule type" value="Genomic_DNA"/>
</dbReference>
<evidence type="ECO:0000256" key="1">
    <source>
        <dbReference type="SAM" id="MobiDB-lite"/>
    </source>
</evidence>
<reference evidence="2 3" key="2">
    <citation type="submission" date="2016-08" db="EMBL/GenBank/DDBJ databases">
        <title>Pervasive Adenine N6-methylation of Active Genes in Fungi.</title>
        <authorList>
            <consortium name="DOE Joint Genome Institute"/>
            <person name="Mondo S.J."/>
            <person name="Dannebaum R.O."/>
            <person name="Kuo R.C."/>
            <person name="Labutti K."/>
            <person name="Haridas S."/>
            <person name="Kuo A."/>
            <person name="Salamov A."/>
            <person name="Ahrendt S.R."/>
            <person name="Lipzen A."/>
            <person name="Sullivan W."/>
            <person name="Andreopoulos W.B."/>
            <person name="Clum A."/>
            <person name="Lindquist E."/>
            <person name="Daum C."/>
            <person name="Ramamoorthy G.K."/>
            <person name="Gryganskyi A."/>
            <person name="Culley D."/>
            <person name="Magnuson J.K."/>
            <person name="James T.Y."/>
            <person name="O'Malley M.A."/>
            <person name="Stajich J.E."/>
            <person name="Spatafora J.W."/>
            <person name="Visel A."/>
            <person name="Grigoriev I.V."/>
        </authorList>
    </citation>
    <scope>NUCLEOTIDE SEQUENCE [LARGE SCALE GENOMIC DNA]</scope>
    <source>
        <strain evidence="3">finn</strain>
    </source>
</reference>
<feature type="region of interest" description="Disordered" evidence="1">
    <location>
        <begin position="100"/>
        <end position="127"/>
    </location>
</feature>
<dbReference type="Proteomes" id="UP000193719">
    <property type="component" value="Unassembled WGS sequence"/>
</dbReference>
<accession>A0A1Y1VJ41</accession>
<name>A0A1Y1VJ41_9FUNG</name>
<comment type="caution">
    <text evidence="2">The sequence shown here is derived from an EMBL/GenBank/DDBJ whole genome shotgun (WGS) entry which is preliminary data.</text>
</comment>
<dbReference type="OrthoDB" id="2156916at2759"/>
<sequence>MVDSVESLNLNKRKNCRSEYIEPAMMKQNSLGSLLLRSKTLPIKNNEKIKKNLLKEYKHEIKMEEKKERKMLIEEENFCNDNGWLSGPAGLQMINESNNIQTNNRSDQQRRRTLQVPEYHTRHHSLSLPLSQDKCDYTDKKRYRRKSALSQDKEYNKDCIVS</sequence>
<gene>
    <name evidence="2" type="ORF">BCR36DRAFT_177729</name>
</gene>
<evidence type="ECO:0000313" key="2">
    <source>
        <dbReference type="EMBL" id="ORX56112.1"/>
    </source>
</evidence>
<proteinExistence type="predicted"/>